<evidence type="ECO:0000256" key="1">
    <source>
        <dbReference type="ARBA" id="ARBA00004685"/>
    </source>
</evidence>
<accession>A0A9P9X1H9</accession>
<protein>
    <recommendedName>
        <fullName evidence="5">Cyclochlorotine biosynthesis protein O</fullName>
    </recommendedName>
</protein>
<dbReference type="EMBL" id="SDAQ01000195">
    <property type="protein sequence ID" value="KAI3530928.1"/>
    <property type="molecule type" value="Genomic_DNA"/>
</dbReference>
<dbReference type="GO" id="GO:0043386">
    <property type="term" value="P:mycotoxin biosynthetic process"/>
    <property type="evidence" value="ECO:0007669"/>
    <property type="project" value="InterPro"/>
</dbReference>
<dbReference type="PANTHER" id="PTHR33365:SF4">
    <property type="entry name" value="CYCLOCHLOROTINE BIOSYNTHESIS PROTEIN O"/>
    <property type="match status" value="1"/>
</dbReference>
<evidence type="ECO:0000256" key="2">
    <source>
        <dbReference type="ARBA" id="ARBA00035112"/>
    </source>
</evidence>
<name>A0A9P9X1H9_9PEZI</name>
<organism evidence="3 4">
    <name type="scientific">Colletotrichum abscissum</name>
    <dbReference type="NCBI Taxonomy" id="1671311"/>
    <lineage>
        <taxon>Eukaryota</taxon>
        <taxon>Fungi</taxon>
        <taxon>Dikarya</taxon>
        <taxon>Ascomycota</taxon>
        <taxon>Pezizomycotina</taxon>
        <taxon>Sordariomycetes</taxon>
        <taxon>Hypocreomycetidae</taxon>
        <taxon>Glomerellales</taxon>
        <taxon>Glomerellaceae</taxon>
        <taxon>Colletotrichum</taxon>
        <taxon>Colletotrichum acutatum species complex</taxon>
    </lineage>
</organism>
<dbReference type="Proteomes" id="UP001056436">
    <property type="component" value="Unassembled WGS sequence"/>
</dbReference>
<dbReference type="AlphaFoldDB" id="A0A9P9X1H9"/>
<proteinExistence type="inferred from homology"/>
<evidence type="ECO:0000313" key="3">
    <source>
        <dbReference type="EMBL" id="KAI3530928.1"/>
    </source>
</evidence>
<dbReference type="OrthoDB" id="3687641at2759"/>
<evidence type="ECO:0000313" key="4">
    <source>
        <dbReference type="Proteomes" id="UP001056436"/>
    </source>
</evidence>
<comment type="pathway">
    <text evidence="1">Mycotoxin biosynthesis.</text>
</comment>
<dbReference type="InterPro" id="IPR021765">
    <property type="entry name" value="UstYa-like"/>
</dbReference>
<dbReference type="PANTHER" id="PTHR33365">
    <property type="entry name" value="YALI0B05434P"/>
    <property type="match status" value="1"/>
</dbReference>
<dbReference type="Pfam" id="PF11807">
    <property type="entry name" value="UstYa"/>
    <property type="match status" value="1"/>
</dbReference>
<comment type="similarity">
    <text evidence="2">Belongs to the ustYa family.</text>
</comment>
<comment type="caution">
    <text evidence="3">The sequence shown here is derived from an EMBL/GenBank/DDBJ whole genome shotgun (WGS) entry which is preliminary data.</text>
</comment>
<sequence length="264" mass="30531">MMFSKTGQSRHERDLQAEEEAFFLDDDNMQLPAKKSKTSFETFSFPFFWISCVLLGLSTWFHLNPAEPSDLQCVRKLHVLSPVQDILEYEDVQFDNAFWKTSPYKGRPTPELEAKWKDLWYYGSFDLSDEYLPALNKTSHGTSGDSWARTKPGYLLAGLEVFHNLHCLNLVRQFVHRSEFDYSDDPAFHGGEDLVLAVSAPQHVDHCIEALRVRLQCSADVTPFLHINGSRGIQPDFNSQHRCPKYDRIVEWAKQRQIMVDTPK</sequence>
<reference evidence="3" key="1">
    <citation type="submission" date="2019-01" db="EMBL/GenBank/DDBJ databases">
        <title>Colletotrichum abscissum LGMF1257.</title>
        <authorList>
            <person name="Baroncelli R."/>
        </authorList>
    </citation>
    <scope>NUCLEOTIDE SEQUENCE</scope>
    <source>
        <strain evidence="3">Ca142</strain>
    </source>
</reference>
<gene>
    <name evidence="3" type="ORF">CABS02_14353</name>
</gene>
<evidence type="ECO:0008006" key="5">
    <source>
        <dbReference type="Google" id="ProtNLM"/>
    </source>
</evidence>
<keyword evidence="4" id="KW-1185">Reference proteome</keyword>